<name>A0A6B0YZG5_9CHLR</name>
<proteinExistence type="predicted"/>
<evidence type="ECO:0000256" key="1">
    <source>
        <dbReference type="SAM" id="MobiDB-lite"/>
    </source>
</evidence>
<evidence type="ECO:0000313" key="2">
    <source>
        <dbReference type="EMBL" id="MXY96047.1"/>
    </source>
</evidence>
<feature type="compositionally biased region" description="Polar residues" evidence="1">
    <location>
        <begin position="119"/>
        <end position="128"/>
    </location>
</feature>
<dbReference type="AlphaFoldDB" id="A0A6B0YZG5"/>
<gene>
    <name evidence="2" type="ORF">F4Y42_21610</name>
</gene>
<comment type="caution">
    <text evidence="2">The sequence shown here is derived from an EMBL/GenBank/DDBJ whole genome shotgun (WGS) entry which is preliminary data.</text>
</comment>
<protein>
    <submittedName>
        <fullName evidence="2">Uncharacterized protein</fullName>
    </submittedName>
</protein>
<feature type="region of interest" description="Disordered" evidence="1">
    <location>
        <begin position="107"/>
        <end position="128"/>
    </location>
</feature>
<sequence length="128" mass="14095">MIPAAAAARVGKSLQALIFRFLPDSQKNVPSPSQVRILHALLNGGTLKSHRYLDGRKEYLLHPLSGEATQVPLQDVRRLEELDLLLSNHKFPSTTLRLSQRGRLAALKEKNPVGAPRSPSDSETNHCA</sequence>
<reference evidence="2" key="1">
    <citation type="submission" date="2019-09" db="EMBL/GenBank/DDBJ databases">
        <title>Characterisation of the sponge microbiome using genome-centric metagenomics.</title>
        <authorList>
            <person name="Engelberts J.P."/>
            <person name="Robbins S.J."/>
            <person name="De Goeij J.M."/>
            <person name="Aranda M."/>
            <person name="Bell S.C."/>
            <person name="Webster N.S."/>
        </authorList>
    </citation>
    <scope>NUCLEOTIDE SEQUENCE</scope>
    <source>
        <strain evidence="2">SB0664_bin_27</strain>
    </source>
</reference>
<dbReference type="EMBL" id="VXRG01000185">
    <property type="protein sequence ID" value="MXY96047.1"/>
    <property type="molecule type" value="Genomic_DNA"/>
</dbReference>
<accession>A0A6B0YZG5</accession>
<organism evidence="2">
    <name type="scientific">Caldilineaceae bacterium SB0664_bin_27</name>
    <dbReference type="NCBI Taxonomy" id="2605260"/>
    <lineage>
        <taxon>Bacteria</taxon>
        <taxon>Bacillati</taxon>
        <taxon>Chloroflexota</taxon>
        <taxon>Caldilineae</taxon>
        <taxon>Caldilineales</taxon>
        <taxon>Caldilineaceae</taxon>
    </lineage>
</organism>